<protein>
    <submittedName>
        <fullName evidence="2">Uncharacterized protein</fullName>
    </submittedName>
</protein>
<dbReference type="EMBL" id="JFFI01000091">
    <property type="protein sequence ID" value="KXH69398.1"/>
    <property type="molecule type" value="Genomic_DNA"/>
</dbReference>
<sequence length="438" mass="48631">MQSTFWSHIVFADWASRSTTLAAAALRVFLALQMSVFTAMVTSLMIERTGVSFGAAPFVSMLRAMSSSPYSPQLASTFLLSDFAVVNVAALQKTADMLYGNSYAQTPVIMQGTSIWKSKLWVYPRFVELRSRPGQQSDHHEDTGPAAVIDSRVVCVQPVISKVTFSAVAFDCLKHEQLDTFREFNVLGYFSIPESYEQLPIVPNLPPDDQDDLHQIGESKWPFNCVVPAEDIHGYWNDENRWKASAENWTLATDGMWASIDRPLEKHYDEKVGVSVSACFTNLQGHVQNVSMSSTFDGHGPILAWDNPNTNHTANVIRNQYSSICKELGLSGTGPGPHLLEPIPKESWESKGISLPLDIVTSQLPFLTRSIYDPLIVALWDAADGRLFLACRPLCTFCALSRRSQNEFERTGSITGYPHGHSATVLLRYPCLTSRILG</sequence>
<gene>
    <name evidence="2" type="ORF">CSAL01_01877</name>
</gene>
<evidence type="ECO:0000313" key="3">
    <source>
        <dbReference type="Proteomes" id="UP000070121"/>
    </source>
</evidence>
<evidence type="ECO:0000313" key="2">
    <source>
        <dbReference type="EMBL" id="KXH69398.1"/>
    </source>
</evidence>
<evidence type="ECO:0000256" key="1">
    <source>
        <dbReference type="SAM" id="Phobius"/>
    </source>
</evidence>
<organism evidence="2 3">
    <name type="scientific">Colletotrichum salicis</name>
    <dbReference type="NCBI Taxonomy" id="1209931"/>
    <lineage>
        <taxon>Eukaryota</taxon>
        <taxon>Fungi</taxon>
        <taxon>Dikarya</taxon>
        <taxon>Ascomycota</taxon>
        <taxon>Pezizomycotina</taxon>
        <taxon>Sordariomycetes</taxon>
        <taxon>Hypocreomycetidae</taxon>
        <taxon>Glomerellales</taxon>
        <taxon>Glomerellaceae</taxon>
        <taxon>Colletotrichum</taxon>
        <taxon>Colletotrichum acutatum species complex</taxon>
    </lineage>
</organism>
<name>A0A135V9R0_9PEZI</name>
<dbReference type="AlphaFoldDB" id="A0A135V9R0"/>
<accession>A0A135V9R0</accession>
<dbReference type="OrthoDB" id="5428040at2759"/>
<keyword evidence="1" id="KW-0472">Membrane</keyword>
<proteinExistence type="predicted"/>
<keyword evidence="3" id="KW-1185">Reference proteome</keyword>
<reference evidence="2 3" key="1">
    <citation type="submission" date="2014-02" db="EMBL/GenBank/DDBJ databases">
        <title>The genome sequence of Colletotrichum salicis CBS 607.94.</title>
        <authorList>
            <person name="Baroncelli R."/>
            <person name="Thon M.R."/>
        </authorList>
    </citation>
    <scope>NUCLEOTIDE SEQUENCE [LARGE SCALE GENOMIC DNA]</scope>
    <source>
        <strain evidence="2 3">CBS 607.94</strain>
    </source>
</reference>
<keyword evidence="1" id="KW-0812">Transmembrane</keyword>
<feature type="transmembrane region" description="Helical" evidence="1">
    <location>
        <begin position="21"/>
        <end position="46"/>
    </location>
</feature>
<comment type="caution">
    <text evidence="2">The sequence shown here is derived from an EMBL/GenBank/DDBJ whole genome shotgun (WGS) entry which is preliminary data.</text>
</comment>
<dbReference type="Proteomes" id="UP000070121">
    <property type="component" value="Unassembled WGS sequence"/>
</dbReference>
<keyword evidence="1" id="KW-1133">Transmembrane helix</keyword>